<comment type="cofactor">
    <cofactor evidence="1 6">
        <name>heme</name>
        <dbReference type="ChEBI" id="CHEBI:30413"/>
    </cofactor>
</comment>
<dbReference type="InterPro" id="IPR001128">
    <property type="entry name" value="Cyt_P450"/>
</dbReference>
<feature type="binding site" description="axial binding residue" evidence="6">
    <location>
        <position position="356"/>
    </location>
    <ligand>
        <name>heme</name>
        <dbReference type="ChEBI" id="CHEBI:30413"/>
    </ligand>
    <ligandPart>
        <name>Fe</name>
        <dbReference type="ChEBI" id="CHEBI:18248"/>
    </ligandPart>
</feature>
<evidence type="ECO:0008006" key="10">
    <source>
        <dbReference type="Google" id="ProtNLM"/>
    </source>
</evidence>
<evidence type="ECO:0000313" key="8">
    <source>
        <dbReference type="EMBL" id="KAJ4328086.1"/>
    </source>
</evidence>
<dbReference type="GO" id="GO:0016705">
    <property type="term" value="F:oxidoreductase activity, acting on paired donors, with incorporation or reduction of molecular oxygen"/>
    <property type="evidence" value="ECO:0007669"/>
    <property type="project" value="InterPro"/>
</dbReference>
<dbReference type="CDD" id="cd11040">
    <property type="entry name" value="CYP7_CYP8-like"/>
    <property type="match status" value="1"/>
</dbReference>
<proteinExistence type="inferred from homology"/>
<keyword evidence="5 7" id="KW-0503">Monooxygenase</keyword>
<reference evidence="8" key="1">
    <citation type="submission" date="2022-10" db="EMBL/GenBank/DDBJ databases">
        <title>Tapping the CABI collections for fungal endophytes: first genome assemblies for Collariella, Neodidymelliopsis, Ascochyta clinopodiicola, Didymella pomorum, Didymosphaeria variabile, Neocosmospora piperis and Neocucurbitaria cava.</title>
        <authorList>
            <person name="Hill R."/>
        </authorList>
    </citation>
    <scope>NUCLEOTIDE SEQUENCE</scope>
    <source>
        <strain evidence="8">IMI 366586</strain>
    </source>
</reference>
<dbReference type="PRINTS" id="PR00465">
    <property type="entry name" value="EP450IV"/>
</dbReference>
<evidence type="ECO:0000313" key="9">
    <source>
        <dbReference type="Proteomes" id="UP001140502"/>
    </source>
</evidence>
<keyword evidence="4 6" id="KW-0408">Iron</keyword>
<dbReference type="InterPro" id="IPR017972">
    <property type="entry name" value="Cyt_P450_CS"/>
</dbReference>
<evidence type="ECO:0000256" key="5">
    <source>
        <dbReference type="ARBA" id="ARBA00023033"/>
    </source>
</evidence>
<keyword evidence="7" id="KW-0560">Oxidoreductase</keyword>
<organism evidence="8 9">
    <name type="scientific">Fusarium piperis</name>
    <dbReference type="NCBI Taxonomy" id="1435070"/>
    <lineage>
        <taxon>Eukaryota</taxon>
        <taxon>Fungi</taxon>
        <taxon>Dikarya</taxon>
        <taxon>Ascomycota</taxon>
        <taxon>Pezizomycotina</taxon>
        <taxon>Sordariomycetes</taxon>
        <taxon>Hypocreomycetidae</taxon>
        <taxon>Hypocreales</taxon>
        <taxon>Nectriaceae</taxon>
        <taxon>Fusarium</taxon>
        <taxon>Fusarium solani species complex</taxon>
    </lineage>
</organism>
<dbReference type="PANTHER" id="PTHR47582">
    <property type="entry name" value="P450, PUTATIVE (EUROFUNG)-RELATED"/>
    <property type="match status" value="1"/>
</dbReference>
<dbReference type="SUPFAM" id="SSF48264">
    <property type="entry name" value="Cytochrome P450"/>
    <property type="match status" value="1"/>
</dbReference>
<gene>
    <name evidence="8" type="ORF">N0V84_001454</name>
</gene>
<dbReference type="PANTHER" id="PTHR47582:SF1">
    <property type="entry name" value="P450, PUTATIVE (EUROFUNG)-RELATED"/>
    <property type="match status" value="1"/>
</dbReference>
<dbReference type="InterPro" id="IPR002403">
    <property type="entry name" value="Cyt_P450_E_grp-IV"/>
</dbReference>
<dbReference type="InterPro" id="IPR053007">
    <property type="entry name" value="CYP450_monoxygenase_sec-met"/>
</dbReference>
<keyword evidence="6 7" id="KW-0349">Heme</keyword>
<evidence type="ECO:0000256" key="6">
    <source>
        <dbReference type="PIRSR" id="PIRSR602403-1"/>
    </source>
</evidence>
<dbReference type="OrthoDB" id="1470350at2759"/>
<evidence type="ECO:0000256" key="3">
    <source>
        <dbReference type="ARBA" id="ARBA00022723"/>
    </source>
</evidence>
<evidence type="ECO:0000256" key="2">
    <source>
        <dbReference type="ARBA" id="ARBA00010617"/>
    </source>
</evidence>
<dbReference type="GO" id="GO:0005506">
    <property type="term" value="F:iron ion binding"/>
    <property type="evidence" value="ECO:0007669"/>
    <property type="project" value="InterPro"/>
</dbReference>
<dbReference type="GO" id="GO:0020037">
    <property type="term" value="F:heme binding"/>
    <property type="evidence" value="ECO:0007669"/>
    <property type="project" value="InterPro"/>
</dbReference>
<evidence type="ECO:0000256" key="4">
    <source>
        <dbReference type="ARBA" id="ARBA00023004"/>
    </source>
</evidence>
<evidence type="ECO:0000256" key="7">
    <source>
        <dbReference type="RuleBase" id="RU000461"/>
    </source>
</evidence>
<evidence type="ECO:0000256" key="1">
    <source>
        <dbReference type="ARBA" id="ARBA00001971"/>
    </source>
</evidence>
<comment type="caution">
    <text evidence="8">The sequence shown here is derived from an EMBL/GenBank/DDBJ whole genome shotgun (WGS) entry which is preliminary data.</text>
</comment>
<dbReference type="InterPro" id="IPR036396">
    <property type="entry name" value="Cyt_P450_sf"/>
</dbReference>
<comment type="similarity">
    <text evidence="2 7">Belongs to the cytochrome P450 family.</text>
</comment>
<keyword evidence="3 6" id="KW-0479">Metal-binding</keyword>
<dbReference type="Gene3D" id="1.10.630.10">
    <property type="entry name" value="Cytochrome P450"/>
    <property type="match status" value="1"/>
</dbReference>
<dbReference type="Proteomes" id="UP001140502">
    <property type="component" value="Unassembled WGS sequence"/>
</dbReference>
<dbReference type="EMBL" id="JAPEUR010000015">
    <property type="protein sequence ID" value="KAJ4328086.1"/>
    <property type="molecule type" value="Genomic_DNA"/>
</dbReference>
<keyword evidence="9" id="KW-1185">Reference proteome</keyword>
<protein>
    <recommendedName>
        <fullName evidence="10">Prostacyclin synthase</fullName>
    </recommendedName>
</protein>
<accession>A0A9W9BTV6</accession>
<dbReference type="PROSITE" id="PS00086">
    <property type="entry name" value="CYTOCHROME_P450"/>
    <property type="match status" value="1"/>
</dbReference>
<sequence>MYVINAPDLITAAMKNGDISFDPFLLEVPVGLFGLSKKMSDIINQRHVIDALLNVIHYTLMGDHLLRMNLEALSKMMQTLNEVGSNPIVSSDAYEWLWDVSGNATMVAIFGEKNPLTPEHLHLIRDFDAGVAKLTLGIAPNWIAPRPLHARKKINALLESFYAAGYETRPDVSSIIQKRTEILRKEGFNDRDLGIQEITLPWVATTNTIAVLYWLFAHVFSVPEYTRKIRGEMEAISFVTTTTDRGRVGTISIKEMNRECTFLYACYRETLRLYIHNIGQRRVLKDTTIKDQEGREYMLTKGTNVQWPGSLTHLTDSVWGDDAWTFRPERFLQVSPQEEKQRRGAYIPFGGGKHLCPGRNFALTENMGFVGILALGYHVEGVRVPQSEDPGLGLGSRKPIGGEALRSAEISRRAGWGDITWEFVE</sequence>
<dbReference type="AlphaFoldDB" id="A0A9W9BTV6"/>
<dbReference type="Pfam" id="PF00067">
    <property type="entry name" value="p450"/>
    <property type="match status" value="1"/>
</dbReference>
<name>A0A9W9BTV6_9HYPO</name>
<dbReference type="GO" id="GO:0004497">
    <property type="term" value="F:monooxygenase activity"/>
    <property type="evidence" value="ECO:0007669"/>
    <property type="project" value="UniProtKB-KW"/>
</dbReference>